<feature type="signal peptide" evidence="1">
    <location>
        <begin position="1"/>
        <end position="28"/>
    </location>
</feature>
<dbReference type="InterPro" id="IPR011992">
    <property type="entry name" value="EF-hand-dom_pair"/>
</dbReference>
<dbReference type="InterPro" id="IPR018247">
    <property type="entry name" value="EF_Hand_1_Ca_BS"/>
</dbReference>
<reference evidence="4" key="1">
    <citation type="submission" date="2016-05" db="EMBL/GenBank/DDBJ databases">
        <authorList>
            <person name="Baek K."/>
            <person name="Yang S.-J."/>
        </authorList>
    </citation>
    <scope>NUCLEOTIDE SEQUENCE [LARGE SCALE GENOMIC DNA]</scope>
    <source>
        <strain evidence="4">ST58-10</strain>
    </source>
</reference>
<dbReference type="SUPFAM" id="SSF47473">
    <property type="entry name" value="EF-hand"/>
    <property type="match status" value="1"/>
</dbReference>
<protein>
    <recommendedName>
        <fullName evidence="2">EF-hand domain-containing protein</fullName>
    </recommendedName>
</protein>
<dbReference type="InterPro" id="IPR002048">
    <property type="entry name" value="EF_hand_dom"/>
</dbReference>
<dbReference type="AlphaFoldDB" id="A0A1A9F1E2"/>
<dbReference type="Pfam" id="PF13202">
    <property type="entry name" value="EF-hand_5"/>
    <property type="match status" value="2"/>
</dbReference>
<evidence type="ECO:0000259" key="2">
    <source>
        <dbReference type="PROSITE" id="PS50222"/>
    </source>
</evidence>
<keyword evidence="4" id="KW-1185">Reference proteome</keyword>
<dbReference type="KEGG" id="mars:A8C75_15170"/>
<feature type="domain" description="EF-hand" evidence="2">
    <location>
        <begin position="52"/>
        <end position="85"/>
    </location>
</feature>
<dbReference type="PROSITE" id="PS00018">
    <property type="entry name" value="EF_HAND_1"/>
    <property type="match status" value="1"/>
</dbReference>
<dbReference type="GO" id="GO:0005509">
    <property type="term" value="F:calcium ion binding"/>
    <property type="evidence" value="ECO:0007669"/>
    <property type="project" value="InterPro"/>
</dbReference>
<name>A0A1A9F1E2_9GAMM</name>
<feature type="chain" id="PRO_5008386612" description="EF-hand domain-containing protein" evidence="1">
    <location>
        <begin position="29"/>
        <end position="85"/>
    </location>
</feature>
<evidence type="ECO:0000313" key="3">
    <source>
        <dbReference type="EMBL" id="ANG63688.1"/>
    </source>
</evidence>
<dbReference type="Proteomes" id="UP000078070">
    <property type="component" value="Chromosome"/>
</dbReference>
<gene>
    <name evidence="3" type="ORF">A8C75_15170</name>
</gene>
<evidence type="ECO:0000256" key="1">
    <source>
        <dbReference type="SAM" id="SignalP"/>
    </source>
</evidence>
<dbReference type="Gene3D" id="1.10.238.10">
    <property type="entry name" value="EF-hand"/>
    <property type="match status" value="1"/>
</dbReference>
<dbReference type="EMBL" id="CP015839">
    <property type="protein sequence ID" value="ANG63688.1"/>
    <property type="molecule type" value="Genomic_DNA"/>
</dbReference>
<sequence length="85" mass="9387">MSMHRLATHSLAMTFTAVLIAASSTIHADPVQELFNDLDADKDGKLSWQESITYADLKTYFSSLDANQDGYLSPFEFGVTPRAQS</sequence>
<proteinExistence type="predicted"/>
<evidence type="ECO:0000313" key="4">
    <source>
        <dbReference type="Proteomes" id="UP000078070"/>
    </source>
</evidence>
<dbReference type="PROSITE" id="PS50222">
    <property type="entry name" value="EF_HAND_2"/>
    <property type="match status" value="1"/>
</dbReference>
<keyword evidence="1" id="KW-0732">Signal</keyword>
<organism evidence="3 4">
    <name type="scientific">Marinobacterium aestuarii</name>
    <dbReference type="NCBI Taxonomy" id="1821621"/>
    <lineage>
        <taxon>Bacteria</taxon>
        <taxon>Pseudomonadati</taxon>
        <taxon>Pseudomonadota</taxon>
        <taxon>Gammaproteobacteria</taxon>
        <taxon>Oceanospirillales</taxon>
        <taxon>Oceanospirillaceae</taxon>
        <taxon>Marinobacterium</taxon>
    </lineage>
</organism>
<accession>A0A1A9F1E2</accession>
<reference evidence="3 4" key="2">
    <citation type="journal article" date="2018" name="Int. J. Syst. Evol. Microbiol.">
        <title>Marinobacterium aestuarii sp. nov., a benzene-degrading marine bacterium isolated from estuary sediment.</title>
        <authorList>
            <person name="Bae S.S."/>
            <person name="Jung J."/>
            <person name="Chung D."/>
            <person name="Baek K."/>
        </authorList>
    </citation>
    <scope>NUCLEOTIDE SEQUENCE [LARGE SCALE GENOMIC DNA]</scope>
    <source>
        <strain evidence="3 4">ST58-10</strain>
    </source>
</reference>